<comment type="caution">
    <text evidence="1">The sequence shown here is derived from an EMBL/GenBank/DDBJ whole genome shotgun (WGS) entry which is preliminary data.</text>
</comment>
<evidence type="ECO:0008006" key="3">
    <source>
        <dbReference type="Google" id="ProtNLM"/>
    </source>
</evidence>
<sequence>MSATVRTLPVKRRQWSWPGWPAGLYEDCAGYHHYEDGGGNLDRATFDECAAAVGEFNRPALLSDLATDGVLELSRPDMAGAVAGVWSTSEHSETALSRSRWVELFGANGFSVDGQRAERLAEPIRLFRGCVPAFRHVDSDGRIVEVDDHGYPADPYGEVVETQDTRRGMAWTTNMRAAGRFARRGPWGQQCGQVFAATVSPEHLLAVISVDYIVDPAGLADVAPIDLGIAAVNR</sequence>
<keyword evidence="2" id="KW-1185">Reference proteome</keyword>
<gene>
    <name evidence="1" type="ORF">GCM10023161_36360</name>
</gene>
<name>A0ABP8EZT4_9MYCO</name>
<accession>A0ABP8EZT4</accession>
<proteinExistence type="predicted"/>
<evidence type="ECO:0000313" key="2">
    <source>
        <dbReference type="Proteomes" id="UP001501417"/>
    </source>
</evidence>
<reference evidence="2" key="1">
    <citation type="journal article" date="2019" name="Int. J. Syst. Evol. Microbiol.">
        <title>The Global Catalogue of Microorganisms (GCM) 10K type strain sequencing project: providing services to taxonomists for standard genome sequencing and annotation.</title>
        <authorList>
            <consortium name="The Broad Institute Genomics Platform"/>
            <consortium name="The Broad Institute Genome Sequencing Center for Infectious Disease"/>
            <person name="Wu L."/>
            <person name="Ma J."/>
        </authorList>
    </citation>
    <scope>NUCLEOTIDE SEQUENCE [LARGE SCALE GENOMIC DNA]</scope>
    <source>
        <strain evidence="2">JCM 17782</strain>
    </source>
</reference>
<evidence type="ECO:0000313" key="1">
    <source>
        <dbReference type="EMBL" id="GAA4290896.1"/>
    </source>
</evidence>
<dbReference type="Proteomes" id="UP001501417">
    <property type="component" value="Unassembled WGS sequence"/>
</dbReference>
<dbReference type="EMBL" id="BAABGF010000042">
    <property type="protein sequence ID" value="GAA4290896.1"/>
    <property type="molecule type" value="Genomic_DNA"/>
</dbReference>
<organism evidence="1 2">
    <name type="scientific">Mycobacterium paraffinicum</name>
    <dbReference type="NCBI Taxonomy" id="53378"/>
    <lineage>
        <taxon>Bacteria</taxon>
        <taxon>Bacillati</taxon>
        <taxon>Actinomycetota</taxon>
        <taxon>Actinomycetes</taxon>
        <taxon>Mycobacteriales</taxon>
        <taxon>Mycobacteriaceae</taxon>
        <taxon>Mycobacterium</taxon>
    </lineage>
</organism>
<dbReference type="RefSeq" id="WP_264044375.1">
    <property type="nucleotide sequence ID" value="NZ_BAABGF010000042.1"/>
</dbReference>
<protein>
    <recommendedName>
        <fullName evidence="3">RES domain-containing protein</fullName>
    </recommendedName>
</protein>